<dbReference type="PIRSF" id="PIRSF029792">
    <property type="entry name" value="Pro_racemase"/>
    <property type="match status" value="1"/>
</dbReference>
<keyword evidence="3" id="KW-1185">Reference proteome</keyword>
<dbReference type="PANTHER" id="PTHR33442">
    <property type="entry name" value="TRANS-3-HYDROXY-L-PROLINE DEHYDRATASE"/>
    <property type="match status" value="1"/>
</dbReference>
<protein>
    <submittedName>
        <fullName evidence="2">Proline racemase family protein</fullName>
    </submittedName>
</protein>
<reference evidence="3" key="1">
    <citation type="journal article" date="2019" name="Int. J. Syst. Evol. Microbiol.">
        <title>The Global Catalogue of Microorganisms (GCM) 10K type strain sequencing project: providing services to taxonomists for standard genome sequencing and annotation.</title>
        <authorList>
            <consortium name="The Broad Institute Genomics Platform"/>
            <consortium name="The Broad Institute Genome Sequencing Center for Infectious Disease"/>
            <person name="Wu L."/>
            <person name="Ma J."/>
        </authorList>
    </citation>
    <scope>NUCLEOTIDE SEQUENCE [LARGE SCALE GENOMIC DNA]</scope>
    <source>
        <strain evidence="3">CGMCC 1.13718</strain>
    </source>
</reference>
<dbReference type="Proteomes" id="UP001596425">
    <property type="component" value="Unassembled WGS sequence"/>
</dbReference>
<evidence type="ECO:0000313" key="3">
    <source>
        <dbReference type="Proteomes" id="UP001596425"/>
    </source>
</evidence>
<evidence type="ECO:0000313" key="2">
    <source>
        <dbReference type="EMBL" id="MFC6632010.1"/>
    </source>
</evidence>
<accession>A0ABW1YJ16</accession>
<sequence>MPNSSYQRILQSRRLPPREDRLAIDTIDMHTGGEPLRVILDGFPEISGKDVLDCRSRVRAQFDHLRTALMWEPRGHADMYGCLLVPPNSAEADFGVIFLHNEGYSTMCGHAVIALATLAVEMGWVDTRGAGEETAVTIDAPCGRIHAFARQGENERVESARFLCVPSFVLARNQRVSVPGLGQLNYDIAYGGAFYAYVDAAQLPFSLSAENATRIIDAGRAVKKAVAEQGPAIEHPYETDLSFLYGTIFLDSCATESADSRNACVFADGELDRSPTGSGVAGRMALHHAQGLLPAGKPLRIESILGSVFTGKVADTTHYGGHPAVIPEIQGSASITGEHRFHIDPADPFKHGFFLR</sequence>
<dbReference type="RefSeq" id="WP_193192138.1">
    <property type="nucleotide sequence ID" value="NZ_JACZFR010000026.1"/>
</dbReference>
<dbReference type="SFLD" id="SFLDS00028">
    <property type="entry name" value="Proline_Racemase"/>
    <property type="match status" value="1"/>
</dbReference>
<dbReference type="Pfam" id="PF05544">
    <property type="entry name" value="Pro_racemase"/>
    <property type="match status" value="1"/>
</dbReference>
<organism evidence="2 3">
    <name type="scientific">Microbulbifer taiwanensis</name>
    <dbReference type="NCBI Taxonomy" id="986746"/>
    <lineage>
        <taxon>Bacteria</taxon>
        <taxon>Pseudomonadati</taxon>
        <taxon>Pseudomonadota</taxon>
        <taxon>Gammaproteobacteria</taxon>
        <taxon>Cellvibrionales</taxon>
        <taxon>Microbulbiferaceae</taxon>
        <taxon>Microbulbifer</taxon>
    </lineage>
</organism>
<evidence type="ECO:0000256" key="1">
    <source>
        <dbReference type="ARBA" id="ARBA00007529"/>
    </source>
</evidence>
<dbReference type="EMBL" id="JBHSVR010000001">
    <property type="protein sequence ID" value="MFC6632010.1"/>
    <property type="molecule type" value="Genomic_DNA"/>
</dbReference>
<dbReference type="SUPFAM" id="SSF54506">
    <property type="entry name" value="Diaminopimelate epimerase-like"/>
    <property type="match status" value="1"/>
</dbReference>
<gene>
    <name evidence="2" type="ORF">ACFQBM_01885</name>
</gene>
<dbReference type="Gene3D" id="3.10.310.10">
    <property type="entry name" value="Diaminopimelate Epimerase, Chain A, domain 1"/>
    <property type="match status" value="2"/>
</dbReference>
<dbReference type="PANTHER" id="PTHR33442:SF1">
    <property type="entry name" value="TRANS-3-HYDROXY-L-PROLINE DEHYDRATASE"/>
    <property type="match status" value="1"/>
</dbReference>
<dbReference type="InterPro" id="IPR008794">
    <property type="entry name" value="Pro_racemase_fam"/>
</dbReference>
<name>A0ABW1YJ16_9GAMM</name>
<comment type="similarity">
    <text evidence="1">Belongs to the proline racemase family.</text>
</comment>
<proteinExistence type="inferred from homology"/>
<comment type="caution">
    <text evidence="2">The sequence shown here is derived from an EMBL/GenBank/DDBJ whole genome shotgun (WGS) entry which is preliminary data.</text>
</comment>